<comment type="caution">
    <text evidence="2">The sequence shown here is derived from an EMBL/GenBank/DDBJ whole genome shotgun (WGS) entry which is preliminary data.</text>
</comment>
<evidence type="ECO:0000256" key="1">
    <source>
        <dbReference type="SAM" id="MobiDB-lite"/>
    </source>
</evidence>
<evidence type="ECO:0000313" key="3">
    <source>
        <dbReference type="Proteomes" id="UP001159427"/>
    </source>
</evidence>
<sequence>MMRGRVASTRRRRAHSTTCAPQKLATKVDNTEKQHRQHKKSVQWSSDIPNEFSKSPLRKCNSDSLFECDKALKKLNKVSSLLERSATLEKDFEENLHSIQQKLKTELNLKSENGR</sequence>
<organism evidence="2 3">
    <name type="scientific">Porites evermanni</name>
    <dbReference type="NCBI Taxonomy" id="104178"/>
    <lineage>
        <taxon>Eukaryota</taxon>
        <taxon>Metazoa</taxon>
        <taxon>Cnidaria</taxon>
        <taxon>Anthozoa</taxon>
        <taxon>Hexacorallia</taxon>
        <taxon>Scleractinia</taxon>
        <taxon>Fungiina</taxon>
        <taxon>Poritidae</taxon>
        <taxon>Porites</taxon>
    </lineage>
</organism>
<keyword evidence="3" id="KW-1185">Reference proteome</keyword>
<dbReference type="Proteomes" id="UP001159427">
    <property type="component" value="Unassembled WGS sequence"/>
</dbReference>
<proteinExistence type="predicted"/>
<evidence type="ECO:0000313" key="2">
    <source>
        <dbReference type="EMBL" id="CAH3025960.1"/>
    </source>
</evidence>
<gene>
    <name evidence="2" type="ORF">PEVE_00027696</name>
</gene>
<protein>
    <submittedName>
        <fullName evidence="2">Uncharacterized protein</fullName>
    </submittedName>
</protein>
<name>A0ABN8MC82_9CNID</name>
<dbReference type="EMBL" id="CALNXI010000381">
    <property type="protein sequence ID" value="CAH3025960.1"/>
    <property type="molecule type" value="Genomic_DNA"/>
</dbReference>
<accession>A0ABN8MC82</accession>
<feature type="region of interest" description="Disordered" evidence="1">
    <location>
        <begin position="1"/>
        <end position="48"/>
    </location>
</feature>
<reference evidence="2 3" key="1">
    <citation type="submission" date="2022-05" db="EMBL/GenBank/DDBJ databases">
        <authorList>
            <consortium name="Genoscope - CEA"/>
            <person name="William W."/>
        </authorList>
    </citation>
    <scope>NUCLEOTIDE SEQUENCE [LARGE SCALE GENOMIC DNA]</scope>
</reference>